<reference evidence="1" key="1">
    <citation type="submission" date="2018-07" db="EMBL/GenBank/DDBJ databases">
        <authorList>
            <person name="Ashton P.M."/>
            <person name="Dallman T."/>
            <person name="Nair S."/>
            <person name="De Pinna E."/>
            <person name="Peters T."/>
            <person name="Grant K."/>
        </authorList>
    </citation>
    <scope>NUCLEOTIDE SEQUENCE</scope>
    <source>
        <strain evidence="1">562977</strain>
    </source>
</reference>
<comment type="caution">
    <text evidence="1">The sequence shown here is derived from an EMBL/GenBank/DDBJ whole genome shotgun (WGS) entry which is preliminary data.</text>
</comment>
<dbReference type="Gene3D" id="2.20.110.10">
    <property type="entry name" value="Histone H3 K4-specific methyltransferase SET7/9 N-terminal domain"/>
    <property type="match status" value="2"/>
</dbReference>
<organism evidence="1">
    <name type="scientific">Salmonella enteritidis</name>
    <dbReference type="NCBI Taxonomy" id="149539"/>
    <lineage>
        <taxon>Bacteria</taxon>
        <taxon>Pseudomonadati</taxon>
        <taxon>Pseudomonadota</taxon>
        <taxon>Gammaproteobacteria</taxon>
        <taxon>Enterobacterales</taxon>
        <taxon>Enterobacteriaceae</taxon>
        <taxon>Salmonella</taxon>
    </lineage>
</organism>
<proteinExistence type="predicted"/>
<accession>A0A5W7HNT4</accession>
<dbReference type="PANTHER" id="PTHR33706">
    <property type="entry name" value="MORN VARIANT REPEAT PROTEIN"/>
    <property type="match status" value="1"/>
</dbReference>
<evidence type="ECO:0000313" key="1">
    <source>
        <dbReference type="EMBL" id="EBX7606284.1"/>
    </source>
</evidence>
<dbReference type="Gene3D" id="3.90.930.1">
    <property type="match status" value="1"/>
</dbReference>
<sequence length="417" mass="48147">MPLPYDKEKKLWKVTGWYLESSEETGEVMQSKQIAFEGYTNEENFANRQRVSVFKSFYESGNLKNIYHYNAQNKRDGKAETYFDEKDKIAETLTFKDGQPEGEYIVYHENGAVESKRYFAQGKIKDGECPHFYDNGVLKQKHSYLNQKLEGPAFEYFPDGKIKGKYSYRKGTIVGTSTEYYSTGKIRGVYHRNNQGENDGTFEQYSEEGKLLSKATYKNGKQLSAQSWYGNGHPKEESSFDSEGRKHGAVKEWFSNGKPASSKMYKHDVLDGDSEKWYENGHRESVYPYKNGMLNGDAKHWNEQGKLTYTTEYKDDKKQGADRRWSERTGKLVEEVMFANDERNGLKREFNDRTGKVLSALPYVDGDKEGTEEAYDEDGIKYIRCYHNDEELSELYAPTDVTNKAKQGDSTAQYHLG</sequence>
<feature type="non-terminal residue" evidence="1">
    <location>
        <position position="417"/>
    </location>
</feature>
<protein>
    <submittedName>
        <fullName evidence="1">Toxin-antitoxin system YwqK family antitoxin</fullName>
    </submittedName>
</protein>
<dbReference type="SUPFAM" id="SSF82185">
    <property type="entry name" value="Histone H3 K4-specific methyltransferase SET7/9 N-terminal domain"/>
    <property type="match status" value="3"/>
</dbReference>
<name>A0A5W7HNT4_SALEN</name>
<dbReference type="EMBL" id="AAHMEU010000097">
    <property type="protein sequence ID" value="EBX7606284.1"/>
    <property type="molecule type" value="Genomic_DNA"/>
</dbReference>
<gene>
    <name evidence="1" type="ORF">DS631_22425</name>
</gene>
<dbReference type="AlphaFoldDB" id="A0A5W7HNT4"/>
<dbReference type="InterPro" id="IPR011652">
    <property type="entry name" value="MORN_2"/>
</dbReference>
<dbReference type="PANTHER" id="PTHR33706:SF1">
    <property type="entry name" value="TPR REPEAT PROTEIN"/>
    <property type="match status" value="1"/>
</dbReference>
<dbReference type="Pfam" id="PF07661">
    <property type="entry name" value="MORN_2"/>
    <property type="match status" value="8"/>
</dbReference>